<keyword evidence="5" id="KW-1185">Reference proteome</keyword>
<reference evidence="4" key="2">
    <citation type="submission" date="2017-11" db="EMBL/GenBank/DDBJ databases">
        <title>Candida auris genome assembly and annotation.</title>
        <authorList>
            <person name="Munoz J.F."/>
            <person name="Gade L.G."/>
            <person name="Chow N.A."/>
            <person name="Litvintseva A.P."/>
            <person name="Loparev V.N."/>
            <person name="Cuomo C.A."/>
        </authorList>
    </citation>
    <scope>NUCLEOTIDE SEQUENCE</scope>
    <source>
        <strain evidence="4">B8441</strain>
    </source>
</reference>
<comment type="caution">
    <text evidence="1">Lacks conserved residue(s) required for the propagation of feature annotation.</text>
</comment>
<evidence type="ECO:0000313" key="4">
    <source>
        <dbReference type="EMBL" id="PIS58543.1"/>
    </source>
</evidence>
<name>A0A2H1A7M2_CANAR</name>
<dbReference type="VEuPathDB" id="FungiDB:CJI97_001063"/>
<dbReference type="Proteomes" id="UP000230249">
    <property type="component" value="Unassembled WGS sequence"/>
</dbReference>
<dbReference type="EMBL" id="PEKT02000002">
    <property type="protein sequence ID" value="PIS58543.1"/>
    <property type="molecule type" value="Genomic_DNA"/>
</dbReference>
<dbReference type="OrthoDB" id="434647at2759"/>
<dbReference type="STRING" id="498019.A0A2H1A7M2"/>
<keyword evidence="1" id="KW-0812">Transmembrane</keyword>
<proteinExistence type="inferred from homology"/>
<dbReference type="VEuPathDB" id="FungiDB:CJJ07_004197"/>
<keyword evidence="1" id="KW-0472">Membrane</keyword>
<dbReference type="OMA" id="AFRDQTS"/>
<dbReference type="VEuPathDB" id="FungiDB:B9J08_001043"/>
<comment type="similarity">
    <text evidence="1">Belongs to the DP1 family.</text>
</comment>
<reference evidence="3" key="4">
    <citation type="submission" date="2024-03" db="EMBL/GenBank/DDBJ databases">
        <title>Improved genome assembly of Candida auris strain B8441 and annotation of B11205.</title>
        <authorList>
            <person name="Cauldron N.C."/>
            <person name="Shea T."/>
            <person name="Cuomo C.A."/>
        </authorList>
    </citation>
    <scope>NUCLEOTIDE SEQUENCE</scope>
    <source>
        <strain evidence="3">B8441</strain>
    </source>
</reference>
<evidence type="ECO:0000256" key="2">
    <source>
        <dbReference type="SAM" id="MobiDB-lite"/>
    </source>
</evidence>
<feature type="region of interest" description="Disordered" evidence="2">
    <location>
        <begin position="203"/>
        <end position="227"/>
    </location>
</feature>
<dbReference type="InterPro" id="IPR004345">
    <property type="entry name" value="TB2_DP1_HVA22"/>
</dbReference>
<dbReference type="GO" id="GO:0016020">
    <property type="term" value="C:membrane"/>
    <property type="evidence" value="ECO:0007669"/>
    <property type="project" value="UniProtKB-SubCell"/>
</dbReference>
<feature type="transmembrane region" description="Helical" evidence="1">
    <location>
        <begin position="76"/>
        <end position="98"/>
    </location>
</feature>
<accession>A0A2H1A7M2</accession>
<gene>
    <name evidence="4" type="ORF">B9J08_001043</name>
    <name evidence="3" type="ORF">B9J08_03001</name>
</gene>
<dbReference type="Pfam" id="PF03134">
    <property type="entry name" value="TB2_DP1_HVA22"/>
    <property type="match status" value="1"/>
</dbReference>
<protein>
    <recommendedName>
        <fullName evidence="1">Protein YOP1</fullName>
    </recommendedName>
</protein>
<evidence type="ECO:0000313" key="5">
    <source>
        <dbReference type="Proteomes" id="UP000230249"/>
    </source>
</evidence>
<comment type="subcellular location">
    <subcellularLocation>
        <location evidence="1">Membrane</location>
        <topology evidence="1">Multi-pass membrane protein</topology>
    </subcellularLocation>
</comment>
<reference evidence="4 5" key="1">
    <citation type="journal article" date="2017" name="Clin. Infect. Dis.">
        <title>Simultaneous emergence of multidrug-resistant Candida auris on 3 continents confirmed by whole-genome sequencing and epidemiological analyses.</title>
        <authorList>
            <person name="Lockhart S.R."/>
            <person name="Etienne K.A."/>
            <person name="Vallabhaneni S."/>
            <person name="Farooqi J."/>
            <person name="Chowdhary A."/>
            <person name="Govender N.P."/>
            <person name="Colombo A.L."/>
            <person name="Calvo B."/>
            <person name="Cuomo C.A."/>
            <person name="Desjardins C.A."/>
            <person name="Berkow E.L."/>
            <person name="Castanheira M."/>
            <person name="Magobo R.E."/>
            <person name="Jabeen K."/>
            <person name="Asghar R.J."/>
            <person name="Meis J.F."/>
            <person name="Jackson B."/>
            <person name="Chiller T."/>
            <person name="Litvintseva A.P."/>
        </authorList>
    </citation>
    <scope>NUCLEOTIDE SEQUENCE [LARGE SCALE GENOMIC DNA]</scope>
    <source>
        <strain evidence="4 5">B8441</strain>
    </source>
</reference>
<organism evidence="4">
    <name type="scientific">Candidozyma auris</name>
    <name type="common">Yeast</name>
    <name type="synonym">Candida auris</name>
    <dbReference type="NCBI Taxonomy" id="498019"/>
    <lineage>
        <taxon>Eukaryota</taxon>
        <taxon>Fungi</taxon>
        <taxon>Dikarya</taxon>
        <taxon>Ascomycota</taxon>
        <taxon>Saccharomycotina</taxon>
        <taxon>Pichiomycetes</taxon>
        <taxon>Metschnikowiaceae</taxon>
        <taxon>Candidozyma</taxon>
    </lineage>
</organism>
<evidence type="ECO:0000313" key="3">
    <source>
        <dbReference type="EMBL" id="KAK8441677.1"/>
    </source>
</evidence>
<comment type="caution">
    <text evidence="4">The sequence shown here is derived from an EMBL/GenBank/DDBJ whole genome shotgun (WGS) entry which is preliminary data.</text>
</comment>
<dbReference type="EMBL" id="PEKT03000002">
    <property type="protein sequence ID" value="KAK8441677.1"/>
    <property type="molecule type" value="Genomic_DNA"/>
</dbReference>
<sequence length="302" mass="33041">MFGIFNLFVGSIYPVIASYKAYDDYARVASSSAATSVQLGSVTIPLGTMLKRATAGGDGSVEEDFLNSRLLTVQMWLVYWIVHVSIGIAESALFLSWLPLYSSFRLLVSAWLISPIVLSSLRLNRTKALSPAEVQQEWVGFSSQGCGLVYFQYLKPLFDDHLQAVVNFNFERVLDSVAKFSGASTLFSYAGSMLLKNAFRDQTSREAGAPGTQSAVPRETPKEGSSASENLMNAARDAGFGAAAAHLSNFSNLAKNLQRSEPTKEDLADYDVVNTPSPSPPEAQDQDVKQRTASKEHKKSWW</sequence>
<evidence type="ECO:0000256" key="1">
    <source>
        <dbReference type="RuleBase" id="RU362006"/>
    </source>
</evidence>
<dbReference type="PANTHER" id="PTHR12300:SF177">
    <property type="entry name" value="PROTEIN YOP1"/>
    <property type="match status" value="1"/>
</dbReference>
<feature type="region of interest" description="Disordered" evidence="2">
    <location>
        <begin position="256"/>
        <end position="302"/>
    </location>
</feature>
<dbReference type="VEuPathDB" id="FungiDB:CJJ09_003009"/>
<dbReference type="AlphaFoldDB" id="A0A2H1A7M2"/>
<keyword evidence="1" id="KW-1133">Transmembrane helix</keyword>
<reference evidence="3 5" key="3">
    <citation type="journal article" date="2018" name="Nat. Commun.">
        <title>Genomic insights into multidrug-resistance, mating and virulence in Candida auris and related emerging species.</title>
        <authorList>
            <person name="Munoz J.F."/>
            <person name="Gade L."/>
            <person name="Chow N.A."/>
            <person name="Loparev V.N."/>
            <person name="Juieng P."/>
            <person name="Berkow E.L."/>
            <person name="Farrer R.A."/>
            <person name="Litvintseva A.P."/>
            <person name="Cuomo C.A."/>
        </authorList>
    </citation>
    <scope>GENOME REANNOTATION</scope>
    <source>
        <strain evidence="3 5">B8441</strain>
    </source>
</reference>
<dbReference type="PANTHER" id="PTHR12300">
    <property type="entry name" value="HVA22-LIKE PROTEINS"/>
    <property type="match status" value="1"/>
</dbReference>
<dbReference type="VEuPathDB" id="FungiDB:QG37_03089"/>
<feature type="compositionally biased region" description="Basic and acidic residues" evidence="2">
    <location>
        <begin position="286"/>
        <end position="295"/>
    </location>
</feature>
<dbReference type="VEuPathDB" id="FungiDB:CJI96_0001430"/>